<reference evidence="3 4" key="1">
    <citation type="submission" date="2007-06" db="EMBL/GenBank/DDBJ databases">
        <title>The Genome Sequence of Coccidioides posadasii RMSCC_3488.</title>
        <authorList>
            <consortium name="Coccidioides Genome Resources Consortium"/>
            <consortium name="The Broad Institute Genome Sequencing Platform"/>
            <person name="Henn M.R."/>
            <person name="Sykes S."/>
            <person name="Young S."/>
            <person name="Jaffe D."/>
            <person name="Berlin A."/>
            <person name="Alvarez P."/>
            <person name="Butler J."/>
            <person name="Gnerre S."/>
            <person name="Grabherr M."/>
            <person name="Mauceli E."/>
            <person name="Brockman W."/>
            <person name="Kodira C."/>
            <person name="Alvarado L."/>
            <person name="Zeng Q."/>
            <person name="Crawford M."/>
            <person name="Antoine C."/>
            <person name="Devon K."/>
            <person name="Galgiani J."/>
            <person name="Orsborn K."/>
            <person name="Lewis M.L."/>
            <person name="Nusbaum C."/>
            <person name="Galagan J."/>
            <person name="Birren B."/>
        </authorList>
    </citation>
    <scope>NUCLEOTIDE SEQUENCE [LARGE SCALE GENOMIC DNA]</scope>
    <source>
        <strain evidence="3 4">RMSCC 3488</strain>
    </source>
</reference>
<evidence type="ECO:0000313" key="4">
    <source>
        <dbReference type="Proteomes" id="UP000054567"/>
    </source>
</evidence>
<dbReference type="OrthoDB" id="541052at2759"/>
<evidence type="ECO:0000313" key="3">
    <source>
        <dbReference type="EMBL" id="KMM73246.1"/>
    </source>
</evidence>
<dbReference type="AlphaFoldDB" id="A0A0J6FJA1"/>
<organism evidence="3 4">
    <name type="scientific">Coccidioides posadasii RMSCC 3488</name>
    <dbReference type="NCBI Taxonomy" id="454284"/>
    <lineage>
        <taxon>Eukaryota</taxon>
        <taxon>Fungi</taxon>
        <taxon>Dikarya</taxon>
        <taxon>Ascomycota</taxon>
        <taxon>Pezizomycotina</taxon>
        <taxon>Eurotiomycetes</taxon>
        <taxon>Eurotiomycetidae</taxon>
        <taxon>Onygenales</taxon>
        <taxon>Onygenaceae</taxon>
        <taxon>Coccidioides</taxon>
    </lineage>
</organism>
<name>A0A0J6FJA1_COCPO</name>
<dbReference type="EMBL" id="DS268114">
    <property type="protein sequence ID" value="KMM73246.1"/>
    <property type="molecule type" value="Genomic_DNA"/>
</dbReference>
<proteinExistence type="predicted"/>
<sequence>MGTEWFQPMNRKSSLEAALGMRFHRVLALLGLAVLVWISLSLIRTKSAAPVIPASGSTPKHDEPLRPASPPSPADKKTHPIARLINQSKSSWDGVRSRQSKTLKEAVEEYRRRYKLSPPPNFDVWFEFAQSKGVELIDEYDTIYHSLLPFWSLQPKTIRDRVKESLGFDNALIGVLIRDGKISLVDGGGNSQQWKRDALTGMMQQFIRYLPNMDLAFNTHDEPRVVLPSDDLQRLVSNALDTVIPKVAKHPVDNAWTSPTDLNKGDRINETKTTRFNWFAHQATWTTSRSSCPIDTPVRDLNENARDKIEAYLSGDLGFIYNTTAFSDICLSPSLRYTFGMFERPNAMSVVRDLFPIFSESKVSSFQDILYPSPWYWSGKVTYDPKLDVSWDNKKSQVYWRGSTTGGFSRAGGWRRQHRQLFVKNINAVDDVKVLENKEGNWTMHTVKQNTFTHLLNVSFSHVGQCDPEDCNAQSHYFNIVKPDSQHEAWRFKYLADVDGNAFSGRFYALLKSNSLVYKLAVFREWHTEWIQPWVHYVPLSLRGNEHIEAIRYFASEEEGQRHAKFIAQGSSSWAKKALKNDALEVWFFRLLLEYGRIVDDNREKIGFSFGSS</sequence>
<dbReference type="PANTHER" id="PTHR12203">
    <property type="entry name" value="KDEL LYS-ASP-GLU-LEU CONTAINING - RELATED"/>
    <property type="match status" value="1"/>
</dbReference>
<evidence type="ECO:0000256" key="1">
    <source>
        <dbReference type="SAM" id="MobiDB-lite"/>
    </source>
</evidence>
<dbReference type="InterPro" id="IPR051091">
    <property type="entry name" value="O-Glucosyltr/Glycosyltrsf_90"/>
</dbReference>
<reference evidence="4" key="3">
    <citation type="journal article" date="2010" name="Genome Res.">
        <title>Population genomic sequencing of Coccidioides fungi reveals recent hybridization and transposon control.</title>
        <authorList>
            <person name="Neafsey D.E."/>
            <person name="Barker B.M."/>
            <person name="Sharpton T.J."/>
            <person name="Stajich J.E."/>
            <person name="Park D.J."/>
            <person name="Whiston E."/>
            <person name="Hung C.-Y."/>
            <person name="McMahan C."/>
            <person name="White J."/>
            <person name="Sykes S."/>
            <person name="Heiman D."/>
            <person name="Young S."/>
            <person name="Zeng Q."/>
            <person name="Abouelleil A."/>
            <person name="Aftuck L."/>
            <person name="Bessette D."/>
            <person name="Brown A."/>
            <person name="FitzGerald M."/>
            <person name="Lui A."/>
            <person name="Macdonald J.P."/>
            <person name="Priest M."/>
            <person name="Orbach M.J."/>
            <person name="Galgiani J.N."/>
            <person name="Kirkland T.N."/>
            <person name="Cole G.T."/>
            <person name="Birren B.W."/>
            <person name="Henn M.R."/>
            <person name="Taylor J.W."/>
            <person name="Rounsley S.D."/>
        </authorList>
    </citation>
    <scope>NUCLEOTIDE SEQUENCE [LARGE SCALE GENOMIC DNA]</scope>
    <source>
        <strain evidence="4">RMSCC 3488</strain>
    </source>
</reference>
<gene>
    <name evidence="3" type="ORF">CPAG_09535</name>
</gene>
<dbReference type="Proteomes" id="UP000054567">
    <property type="component" value="Unassembled WGS sequence"/>
</dbReference>
<protein>
    <recommendedName>
        <fullName evidence="2">Glycosyl transferase CAP10 domain-containing protein</fullName>
    </recommendedName>
</protein>
<reference evidence="4" key="2">
    <citation type="journal article" date="2009" name="Genome Res.">
        <title>Comparative genomic analyses of the human fungal pathogens Coccidioides and their relatives.</title>
        <authorList>
            <person name="Sharpton T.J."/>
            <person name="Stajich J.E."/>
            <person name="Rounsley S.D."/>
            <person name="Gardner M.J."/>
            <person name="Wortman J.R."/>
            <person name="Jordar V.S."/>
            <person name="Maiti R."/>
            <person name="Kodira C.D."/>
            <person name="Neafsey D.E."/>
            <person name="Zeng Q."/>
            <person name="Hung C.-Y."/>
            <person name="McMahan C."/>
            <person name="Muszewska A."/>
            <person name="Grynberg M."/>
            <person name="Mandel M.A."/>
            <person name="Kellner E.M."/>
            <person name="Barker B.M."/>
            <person name="Galgiani J.N."/>
            <person name="Orbach M.J."/>
            <person name="Kirkland T.N."/>
            <person name="Cole G.T."/>
            <person name="Henn M.R."/>
            <person name="Birren B.W."/>
            <person name="Taylor J.W."/>
        </authorList>
    </citation>
    <scope>NUCLEOTIDE SEQUENCE [LARGE SCALE GENOMIC DNA]</scope>
    <source>
        <strain evidence="4">RMSCC 3488</strain>
    </source>
</reference>
<dbReference type="PANTHER" id="PTHR12203:SF104">
    <property type="entry name" value="PROTEIN CAP1, PUTATIVE (AFU_ORTHOLOGUE AFUA_1G05595)-RELATED"/>
    <property type="match status" value="1"/>
</dbReference>
<dbReference type="SMART" id="SM00672">
    <property type="entry name" value="CAP10"/>
    <property type="match status" value="1"/>
</dbReference>
<dbReference type="Pfam" id="PF05686">
    <property type="entry name" value="Glyco_transf_90"/>
    <property type="match status" value="1"/>
</dbReference>
<dbReference type="VEuPathDB" id="FungiDB:CPAG_09535"/>
<accession>A0A0J6FJA1</accession>
<feature type="region of interest" description="Disordered" evidence="1">
    <location>
        <begin position="51"/>
        <end position="79"/>
    </location>
</feature>
<evidence type="ECO:0000259" key="2">
    <source>
        <dbReference type="SMART" id="SM00672"/>
    </source>
</evidence>
<dbReference type="InterPro" id="IPR006598">
    <property type="entry name" value="CAP10"/>
</dbReference>
<feature type="domain" description="Glycosyl transferase CAP10" evidence="2">
    <location>
        <begin position="313"/>
        <end position="605"/>
    </location>
</feature>